<evidence type="ECO:0000313" key="3">
    <source>
        <dbReference type="Proteomes" id="UP001280581"/>
    </source>
</evidence>
<sequence>MECTTIITVHSSENQAFSKPAGRYVCPARRGSATTQALSSPVPYSLTPSPPVSPSSPTSPQPAPQSPVLSWRRRSQSSEHSPPPQGSSQGERPTQAISPPSRRAHQSANWRNSAPTVVLPPAGPQAANVHPGQVYKLPRETDVSPDSVFHKRMATRSDKPWDHPLVILEVEPSGIVKCRLLGSLGGKHLQNRREHEQQKIALCENEEGVQAHAGTRILTVASDSEKFPRATYCNFHDDGSDGTFHIEISNLHHWTTRSRSPITLSRESVERIKNKQVY</sequence>
<dbReference type="Proteomes" id="UP001280581">
    <property type="component" value="Unassembled WGS sequence"/>
</dbReference>
<reference evidence="2 3" key="1">
    <citation type="submission" date="2021-02" db="EMBL/GenBank/DDBJ databases">
        <title>Genome assembly of Pseudopithomyces chartarum.</title>
        <authorList>
            <person name="Jauregui R."/>
            <person name="Singh J."/>
            <person name="Voisey C."/>
        </authorList>
    </citation>
    <scope>NUCLEOTIDE SEQUENCE [LARGE SCALE GENOMIC DNA]</scope>
    <source>
        <strain evidence="2 3">AGR01</strain>
    </source>
</reference>
<feature type="compositionally biased region" description="Low complexity" evidence="1">
    <location>
        <begin position="38"/>
        <end position="47"/>
    </location>
</feature>
<feature type="compositionally biased region" description="Polar residues" evidence="1">
    <location>
        <begin position="86"/>
        <end position="98"/>
    </location>
</feature>
<dbReference type="EMBL" id="WVTA01000002">
    <property type="protein sequence ID" value="KAK3216384.1"/>
    <property type="molecule type" value="Genomic_DNA"/>
</dbReference>
<evidence type="ECO:0000313" key="2">
    <source>
        <dbReference type="EMBL" id="KAK3216384.1"/>
    </source>
</evidence>
<feature type="compositionally biased region" description="Polar residues" evidence="1">
    <location>
        <begin position="106"/>
        <end position="115"/>
    </location>
</feature>
<feature type="compositionally biased region" description="Pro residues" evidence="1">
    <location>
        <begin position="48"/>
        <end position="65"/>
    </location>
</feature>
<dbReference type="AlphaFoldDB" id="A0AAN6RMS2"/>
<gene>
    <name evidence="2" type="ORF">GRF29_8g3125653</name>
</gene>
<name>A0AAN6RMS2_9PLEO</name>
<feature type="region of interest" description="Disordered" evidence="1">
    <location>
        <begin position="29"/>
        <end position="140"/>
    </location>
</feature>
<keyword evidence="3" id="KW-1185">Reference proteome</keyword>
<evidence type="ECO:0000256" key="1">
    <source>
        <dbReference type="SAM" id="MobiDB-lite"/>
    </source>
</evidence>
<proteinExistence type="predicted"/>
<protein>
    <submittedName>
        <fullName evidence="2">Uncharacterized protein</fullName>
    </submittedName>
</protein>
<comment type="caution">
    <text evidence="2">The sequence shown here is derived from an EMBL/GenBank/DDBJ whole genome shotgun (WGS) entry which is preliminary data.</text>
</comment>
<accession>A0AAN6RMS2</accession>
<organism evidence="2 3">
    <name type="scientific">Pseudopithomyces chartarum</name>
    <dbReference type="NCBI Taxonomy" id="1892770"/>
    <lineage>
        <taxon>Eukaryota</taxon>
        <taxon>Fungi</taxon>
        <taxon>Dikarya</taxon>
        <taxon>Ascomycota</taxon>
        <taxon>Pezizomycotina</taxon>
        <taxon>Dothideomycetes</taxon>
        <taxon>Pleosporomycetidae</taxon>
        <taxon>Pleosporales</taxon>
        <taxon>Massarineae</taxon>
        <taxon>Didymosphaeriaceae</taxon>
        <taxon>Pseudopithomyces</taxon>
    </lineage>
</organism>